<reference evidence="3" key="1">
    <citation type="journal article" date="2019" name="Int. J. Syst. Evol. Microbiol.">
        <title>The Global Catalogue of Microorganisms (GCM) 10K type strain sequencing project: providing services to taxonomists for standard genome sequencing and annotation.</title>
        <authorList>
            <consortium name="The Broad Institute Genomics Platform"/>
            <consortium name="The Broad Institute Genome Sequencing Center for Infectious Disease"/>
            <person name="Wu L."/>
            <person name="Ma J."/>
        </authorList>
    </citation>
    <scope>NUCLEOTIDE SEQUENCE [LARGE SCALE GENOMIC DNA]</scope>
    <source>
        <strain evidence="3">CGMCC 1.13574</strain>
    </source>
</reference>
<feature type="compositionally biased region" description="Low complexity" evidence="1">
    <location>
        <begin position="42"/>
        <end position="59"/>
    </location>
</feature>
<feature type="region of interest" description="Disordered" evidence="1">
    <location>
        <begin position="37"/>
        <end position="81"/>
    </location>
</feature>
<organism evidence="2 3">
    <name type="scientific">Coralloluteibacterium thermophilum</name>
    <dbReference type="NCBI Taxonomy" id="2707049"/>
    <lineage>
        <taxon>Bacteria</taxon>
        <taxon>Pseudomonadati</taxon>
        <taxon>Pseudomonadota</taxon>
        <taxon>Gammaproteobacteria</taxon>
        <taxon>Lysobacterales</taxon>
        <taxon>Lysobacteraceae</taxon>
        <taxon>Coralloluteibacterium</taxon>
    </lineage>
</organism>
<sequence>MPQHRTPRRATIVSASSAETAAVRRFLPDAAFRAVFGGGAAAPGPGTAAAPGLRARPAGTSPASQPMIVPAQGEKIPEAGQ</sequence>
<name>A0ABV9NNL6_9GAMM</name>
<dbReference type="EMBL" id="JBHSGG010000026">
    <property type="protein sequence ID" value="MFC4728413.1"/>
    <property type="molecule type" value="Genomic_DNA"/>
</dbReference>
<comment type="caution">
    <text evidence="2">The sequence shown here is derived from an EMBL/GenBank/DDBJ whole genome shotgun (WGS) entry which is preliminary data.</text>
</comment>
<dbReference type="RefSeq" id="WP_377004443.1">
    <property type="nucleotide sequence ID" value="NZ_JBHSGG010000026.1"/>
</dbReference>
<dbReference type="Proteomes" id="UP001595892">
    <property type="component" value="Unassembled WGS sequence"/>
</dbReference>
<accession>A0ABV9NNL6</accession>
<evidence type="ECO:0000313" key="3">
    <source>
        <dbReference type="Proteomes" id="UP001595892"/>
    </source>
</evidence>
<evidence type="ECO:0000313" key="2">
    <source>
        <dbReference type="EMBL" id="MFC4728413.1"/>
    </source>
</evidence>
<gene>
    <name evidence="2" type="ORF">ACFO3Q_09535</name>
</gene>
<evidence type="ECO:0000256" key="1">
    <source>
        <dbReference type="SAM" id="MobiDB-lite"/>
    </source>
</evidence>
<proteinExistence type="predicted"/>
<protein>
    <submittedName>
        <fullName evidence="2">Uncharacterized protein</fullName>
    </submittedName>
</protein>
<keyword evidence="3" id="KW-1185">Reference proteome</keyword>